<accession>A0A4C1TCE1</accession>
<organism evidence="1 2">
    <name type="scientific">Eumeta variegata</name>
    <name type="common">Bagworm moth</name>
    <name type="synonym">Eumeta japonica</name>
    <dbReference type="NCBI Taxonomy" id="151549"/>
    <lineage>
        <taxon>Eukaryota</taxon>
        <taxon>Metazoa</taxon>
        <taxon>Ecdysozoa</taxon>
        <taxon>Arthropoda</taxon>
        <taxon>Hexapoda</taxon>
        <taxon>Insecta</taxon>
        <taxon>Pterygota</taxon>
        <taxon>Neoptera</taxon>
        <taxon>Endopterygota</taxon>
        <taxon>Lepidoptera</taxon>
        <taxon>Glossata</taxon>
        <taxon>Ditrysia</taxon>
        <taxon>Tineoidea</taxon>
        <taxon>Psychidae</taxon>
        <taxon>Oiketicinae</taxon>
        <taxon>Eumeta</taxon>
    </lineage>
</organism>
<dbReference type="AlphaFoldDB" id="A0A4C1TCE1"/>
<dbReference type="Proteomes" id="UP000299102">
    <property type="component" value="Unassembled WGS sequence"/>
</dbReference>
<keyword evidence="2" id="KW-1185">Reference proteome</keyword>
<gene>
    <name evidence="1" type="ORF">EVAR_101515_1</name>
</gene>
<proteinExistence type="predicted"/>
<evidence type="ECO:0000313" key="2">
    <source>
        <dbReference type="Proteomes" id="UP000299102"/>
    </source>
</evidence>
<reference evidence="1 2" key="1">
    <citation type="journal article" date="2019" name="Commun. Biol.">
        <title>The bagworm genome reveals a unique fibroin gene that provides high tensile strength.</title>
        <authorList>
            <person name="Kono N."/>
            <person name="Nakamura H."/>
            <person name="Ohtoshi R."/>
            <person name="Tomita M."/>
            <person name="Numata K."/>
            <person name="Arakawa K."/>
        </authorList>
    </citation>
    <scope>NUCLEOTIDE SEQUENCE [LARGE SCALE GENOMIC DNA]</scope>
</reference>
<dbReference type="EMBL" id="BGZK01005019">
    <property type="protein sequence ID" value="GBP12142.1"/>
    <property type="molecule type" value="Genomic_DNA"/>
</dbReference>
<sequence>MYAGNQCRDYSSPVYGMRSDVAFPSTLAYGKYMLMTHLVSPINPPLGRSLFAEMTKSDQAKFHFITVSYHRQTREQIGTERVTPLLEGI</sequence>
<name>A0A4C1TCE1_EUMVA</name>
<evidence type="ECO:0000313" key="1">
    <source>
        <dbReference type="EMBL" id="GBP12142.1"/>
    </source>
</evidence>
<protein>
    <submittedName>
        <fullName evidence="1">Uncharacterized protein</fullName>
    </submittedName>
</protein>
<comment type="caution">
    <text evidence="1">The sequence shown here is derived from an EMBL/GenBank/DDBJ whole genome shotgun (WGS) entry which is preliminary data.</text>
</comment>